<dbReference type="RefSeq" id="WP_011389317.1">
    <property type="nucleotide sequence ID" value="NC_007643.1"/>
</dbReference>
<reference evidence="1 2" key="1">
    <citation type="journal article" date="2011" name="Stand. Genomic Sci.">
        <title>Complete genome sequence of Rhodospirillum rubrum type strain (S1).</title>
        <authorList>
            <person name="Munk A.C."/>
            <person name="Copeland A."/>
            <person name="Lucas S."/>
            <person name="Lapidus A."/>
            <person name="Del Rio T.G."/>
            <person name="Barry K."/>
            <person name="Detter J.C."/>
            <person name="Hammon N."/>
            <person name="Israni S."/>
            <person name="Pitluck S."/>
            <person name="Brettin T."/>
            <person name="Bruce D."/>
            <person name="Han C."/>
            <person name="Tapia R."/>
            <person name="Gilna P."/>
            <person name="Schmutz J."/>
            <person name="Larimer F."/>
            <person name="Land M."/>
            <person name="Kyrpides N.C."/>
            <person name="Mavromatis K."/>
            <person name="Richardson P."/>
            <person name="Rohde M."/>
            <person name="Goker M."/>
            <person name="Klenk H.P."/>
            <person name="Zhang Y."/>
            <person name="Roberts G.P."/>
            <person name="Reslewic S."/>
            <person name="Schwartz D.C."/>
        </authorList>
    </citation>
    <scope>NUCLEOTIDE SEQUENCE [LARGE SCALE GENOMIC DNA]</scope>
    <source>
        <strain evidence="2">ATCC 11170 / ATH 1.1.1 / DSM 467 / LMG 4362 / NCIMB 8255 / S1</strain>
    </source>
</reference>
<dbReference type="EMBL" id="CP000230">
    <property type="protein sequence ID" value="ABC22427.1"/>
    <property type="molecule type" value="Genomic_DNA"/>
</dbReference>
<dbReference type="HOGENOM" id="CLU_2156408_0_0_5"/>
<gene>
    <name evidence="1" type="ordered locus">Rru_A1627</name>
</gene>
<dbReference type="KEGG" id="rru:Rru_A1627"/>
<dbReference type="AlphaFoldDB" id="Q2RTW8"/>
<accession>Q2RTW8</accession>
<name>Q2RTW8_RHORT</name>
<keyword evidence="2" id="KW-1185">Reference proteome</keyword>
<evidence type="ECO:0000313" key="2">
    <source>
        <dbReference type="Proteomes" id="UP000001929"/>
    </source>
</evidence>
<protein>
    <recommendedName>
        <fullName evidence="3">DUF1318 domain-containing protein</fullName>
    </recommendedName>
</protein>
<dbReference type="Pfam" id="PF07027">
    <property type="entry name" value="DUF1318"/>
    <property type="match status" value="1"/>
</dbReference>
<evidence type="ECO:0008006" key="3">
    <source>
        <dbReference type="Google" id="ProtNLM"/>
    </source>
</evidence>
<dbReference type="EnsemblBacteria" id="ABC22427">
    <property type="protein sequence ID" value="ABC22427"/>
    <property type="gene ID" value="Rru_A1627"/>
</dbReference>
<dbReference type="Proteomes" id="UP000001929">
    <property type="component" value="Chromosome"/>
</dbReference>
<organism evidence="1 2">
    <name type="scientific">Rhodospirillum rubrum (strain ATCC 11170 / ATH 1.1.1 / DSM 467 / LMG 4362 / NCIMB 8255 / S1)</name>
    <dbReference type="NCBI Taxonomy" id="269796"/>
    <lineage>
        <taxon>Bacteria</taxon>
        <taxon>Pseudomonadati</taxon>
        <taxon>Pseudomonadota</taxon>
        <taxon>Alphaproteobacteria</taxon>
        <taxon>Rhodospirillales</taxon>
        <taxon>Rhodospirillaceae</taxon>
        <taxon>Rhodospirillum</taxon>
    </lineage>
</organism>
<dbReference type="PATRIC" id="fig|269796.9.peg.1704"/>
<evidence type="ECO:0000313" key="1">
    <source>
        <dbReference type="EMBL" id="ABC22427.1"/>
    </source>
</evidence>
<dbReference type="InterPro" id="IPR008309">
    <property type="entry name" value="YdbL"/>
</dbReference>
<dbReference type="STRING" id="269796.Rru_A1627"/>
<proteinExistence type="predicted"/>
<sequence>MTTVKKRIMSLPPLSKALAGVTLVLGLGILGASPALALGLDQARSAGQVCEGADGLLKAVTPTPEVKALVDSTNSQRLRLYQEAARKEGVTLLEMQAVSGVKLRERHGSCR</sequence>